<dbReference type="RefSeq" id="WP_146406293.1">
    <property type="nucleotide sequence ID" value="NZ_SJPU01000001.1"/>
</dbReference>
<reference evidence="2 3" key="1">
    <citation type="journal article" date="2020" name="Antonie Van Leeuwenhoek">
        <title>Rhodopirellula heiligendammensis sp. nov., Rhodopirellula pilleata sp. nov., and Rhodopirellula solitaria sp. nov. isolated from natural or artificial marine surfaces in Northern Germany and California, USA, and emended description of the genus Rhodopirellula.</title>
        <authorList>
            <person name="Kallscheuer N."/>
            <person name="Wiegand S."/>
            <person name="Jogler M."/>
            <person name="Boedeker C."/>
            <person name="Peeters S.H."/>
            <person name="Rast P."/>
            <person name="Heuer A."/>
            <person name="Jetten M.S.M."/>
            <person name="Rohde M."/>
            <person name="Jogler C."/>
        </authorList>
    </citation>
    <scope>NUCLEOTIDE SEQUENCE [LARGE SCALE GENOMIC DNA]</scope>
    <source>
        <strain evidence="2 3">Poly21</strain>
    </source>
</reference>
<proteinExistence type="predicted"/>
<gene>
    <name evidence="2" type="ORF">Poly21_16690</name>
</gene>
<dbReference type="AlphaFoldDB" id="A0A5C6C7U1"/>
<comment type="caution">
    <text evidence="2">The sequence shown here is derived from an EMBL/GenBank/DDBJ whole genome shotgun (WGS) entry which is preliminary data.</text>
</comment>
<evidence type="ECO:0000256" key="1">
    <source>
        <dbReference type="SAM" id="SignalP"/>
    </source>
</evidence>
<feature type="chain" id="PRO_5022970821" evidence="1">
    <location>
        <begin position="27"/>
        <end position="243"/>
    </location>
</feature>
<keyword evidence="3" id="KW-1185">Reference proteome</keyword>
<feature type="signal peptide" evidence="1">
    <location>
        <begin position="1"/>
        <end position="26"/>
    </location>
</feature>
<evidence type="ECO:0000313" key="3">
    <source>
        <dbReference type="Proteomes" id="UP000319908"/>
    </source>
</evidence>
<sequence>MNDQRSFRVRLVAGAMFLLLSVSALASRTCGEDTFDVAFKQIDEDPRPGPLYRVKLALSPKFISMFGDAQDQSKVLRFVRTRLSLRNPEVAQLASQATPFTSEDEAKVILAKITAKYGKIAEDTELELQVATSAQQWDSLKRAQVGLLGPLFVSDKQLVEFFELTEDQEKSLREIASELNAVQQGVESADAARSRQEIESLERMKAIFDDKQNALLQRCLVESRELAEYEEQRMSAPDWLSGR</sequence>
<accession>A0A5C6C7U1</accession>
<name>A0A5C6C7U1_9BACT</name>
<keyword evidence="1" id="KW-0732">Signal</keyword>
<organism evidence="2 3">
    <name type="scientific">Allorhodopirellula heiligendammensis</name>
    <dbReference type="NCBI Taxonomy" id="2714739"/>
    <lineage>
        <taxon>Bacteria</taxon>
        <taxon>Pseudomonadati</taxon>
        <taxon>Planctomycetota</taxon>
        <taxon>Planctomycetia</taxon>
        <taxon>Pirellulales</taxon>
        <taxon>Pirellulaceae</taxon>
        <taxon>Allorhodopirellula</taxon>
    </lineage>
</organism>
<dbReference type="Proteomes" id="UP000319908">
    <property type="component" value="Unassembled WGS sequence"/>
</dbReference>
<protein>
    <submittedName>
        <fullName evidence="2">Uncharacterized protein</fullName>
    </submittedName>
</protein>
<evidence type="ECO:0000313" key="2">
    <source>
        <dbReference type="EMBL" id="TWU19496.1"/>
    </source>
</evidence>
<dbReference type="EMBL" id="SJPU01000001">
    <property type="protein sequence ID" value="TWU19496.1"/>
    <property type="molecule type" value="Genomic_DNA"/>
</dbReference>